<dbReference type="HOGENOM" id="CLU_2292177_0_0_1"/>
<reference evidence="3" key="2">
    <citation type="submission" date="2015-01" db="EMBL/GenBank/DDBJ databases">
        <title>Evolutionary Origins and Diversification of the Mycorrhizal Mutualists.</title>
        <authorList>
            <consortium name="DOE Joint Genome Institute"/>
            <consortium name="Mycorrhizal Genomics Consortium"/>
            <person name="Kohler A."/>
            <person name="Kuo A."/>
            <person name="Nagy L.G."/>
            <person name="Floudas D."/>
            <person name="Copeland A."/>
            <person name="Barry K.W."/>
            <person name="Cichocki N."/>
            <person name="Veneault-Fourrey C."/>
            <person name="LaButti K."/>
            <person name="Lindquist E.A."/>
            <person name="Lipzen A."/>
            <person name="Lundell T."/>
            <person name="Morin E."/>
            <person name="Murat C."/>
            <person name="Riley R."/>
            <person name="Ohm R."/>
            <person name="Sun H."/>
            <person name="Tunlid A."/>
            <person name="Henrissat B."/>
            <person name="Grigoriev I.V."/>
            <person name="Hibbett D.S."/>
            <person name="Martin F."/>
        </authorList>
    </citation>
    <scope>NUCLEOTIDE SEQUENCE [LARGE SCALE GENOMIC DNA]</scope>
    <source>
        <strain evidence="3">LaAM-08-1</strain>
    </source>
</reference>
<evidence type="ECO:0000256" key="1">
    <source>
        <dbReference type="SAM" id="MobiDB-lite"/>
    </source>
</evidence>
<protein>
    <submittedName>
        <fullName evidence="2">Uncharacterized protein</fullName>
    </submittedName>
</protein>
<dbReference type="Proteomes" id="UP000054477">
    <property type="component" value="Unassembled WGS sequence"/>
</dbReference>
<dbReference type="AlphaFoldDB" id="A0A0C9X5Q0"/>
<keyword evidence="3" id="KW-1185">Reference proteome</keyword>
<evidence type="ECO:0000313" key="3">
    <source>
        <dbReference type="Proteomes" id="UP000054477"/>
    </source>
</evidence>
<gene>
    <name evidence="2" type="ORF">K443DRAFT_7717</name>
</gene>
<feature type="region of interest" description="Disordered" evidence="1">
    <location>
        <begin position="1"/>
        <end position="101"/>
    </location>
</feature>
<feature type="compositionally biased region" description="Low complexity" evidence="1">
    <location>
        <begin position="74"/>
        <end position="101"/>
    </location>
</feature>
<proteinExistence type="predicted"/>
<accession>A0A0C9X5Q0</accession>
<sequence length="101" mass="11159">MANAHQRTGLDTPIPRSSQPPSLTMAATWQRQMTRTTNKRPAAPRMNGDKGPQPPPKKYERPAAQTVTSAQDYQPQTQTVTTAQQHHPQRTATTTRTTATP</sequence>
<feature type="compositionally biased region" description="Polar residues" evidence="1">
    <location>
        <begin position="15"/>
        <end position="36"/>
    </location>
</feature>
<reference evidence="2 3" key="1">
    <citation type="submission" date="2014-04" db="EMBL/GenBank/DDBJ databases">
        <authorList>
            <consortium name="DOE Joint Genome Institute"/>
            <person name="Kuo A."/>
            <person name="Kohler A."/>
            <person name="Nagy L.G."/>
            <person name="Floudas D."/>
            <person name="Copeland A."/>
            <person name="Barry K.W."/>
            <person name="Cichocki N."/>
            <person name="Veneault-Fourrey C."/>
            <person name="LaButti K."/>
            <person name="Lindquist E.A."/>
            <person name="Lipzen A."/>
            <person name="Lundell T."/>
            <person name="Morin E."/>
            <person name="Murat C."/>
            <person name="Sun H."/>
            <person name="Tunlid A."/>
            <person name="Henrissat B."/>
            <person name="Grigoriev I.V."/>
            <person name="Hibbett D.S."/>
            <person name="Martin F."/>
            <person name="Nordberg H.P."/>
            <person name="Cantor M.N."/>
            <person name="Hua S.X."/>
        </authorList>
    </citation>
    <scope>NUCLEOTIDE SEQUENCE [LARGE SCALE GENOMIC DNA]</scope>
    <source>
        <strain evidence="2 3">LaAM-08-1</strain>
    </source>
</reference>
<dbReference type="EMBL" id="KN838627">
    <property type="protein sequence ID" value="KIK00361.1"/>
    <property type="molecule type" value="Genomic_DNA"/>
</dbReference>
<organism evidence="2 3">
    <name type="scientific">Laccaria amethystina LaAM-08-1</name>
    <dbReference type="NCBI Taxonomy" id="1095629"/>
    <lineage>
        <taxon>Eukaryota</taxon>
        <taxon>Fungi</taxon>
        <taxon>Dikarya</taxon>
        <taxon>Basidiomycota</taxon>
        <taxon>Agaricomycotina</taxon>
        <taxon>Agaricomycetes</taxon>
        <taxon>Agaricomycetidae</taxon>
        <taxon>Agaricales</taxon>
        <taxon>Agaricineae</taxon>
        <taxon>Hydnangiaceae</taxon>
        <taxon>Laccaria</taxon>
    </lineage>
</organism>
<name>A0A0C9X5Q0_9AGAR</name>
<evidence type="ECO:0000313" key="2">
    <source>
        <dbReference type="EMBL" id="KIK00361.1"/>
    </source>
</evidence>